<gene>
    <name evidence="2" type="ORF">PXEA_LOCUS20965</name>
</gene>
<proteinExistence type="predicted"/>
<dbReference type="AlphaFoldDB" id="A0A3S5ASU5"/>
<name>A0A3S5ASU5_9PLAT</name>
<dbReference type="EMBL" id="CAAALY010087820">
    <property type="protein sequence ID" value="VEL27525.1"/>
    <property type="molecule type" value="Genomic_DNA"/>
</dbReference>
<keyword evidence="3" id="KW-1185">Reference proteome</keyword>
<comment type="caution">
    <text evidence="2">The sequence shown here is derived from an EMBL/GenBank/DDBJ whole genome shotgun (WGS) entry which is preliminary data.</text>
</comment>
<organism evidence="2 3">
    <name type="scientific">Protopolystoma xenopodis</name>
    <dbReference type="NCBI Taxonomy" id="117903"/>
    <lineage>
        <taxon>Eukaryota</taxon>
        <taxon>Metazoa</taxon>
        <taxon>Spiralia</taxon>
        <taxon>Lophotrochozoa</taxon>
        <taxon>Platyhelminthes</taxon>
        <taxon>Monogenea</taxon>
        <taxon>Polyopisthocotylea</taxon>
        <taxon>Polystomatidea</taxon>
        <taxon>Polystomatidae</taxon>
        <taxon>Protopolystoma</taxon>
    </lineage>
</organism>
<dbReference type="Proteomes" id="UP000784294">
    <property type="component" value="Unassembled WGS sequence"/>
</dbReference>
<protein>
    <submittedName>
        <fullName evidence="2">Uncharacterized protein</fullName>
    </submittedName>
</protein>
<evidence type="ECO:0000313" key="3">
    <source>
        <dbReference type="Proteomes" id="UP000784294"/>
    </source>
</evidence>
<evidence type="ECO:0000256" key="1">
    <source>
        <dbReference type="SAM" id="MobiDB-lite"/>
    </source>
</evidence>
<feature type="region of interest" description="Disordered" evidence="1">
    <location>
        <begin position="1"/>
        <end position="26"/>
    </location>
</feature>
<evidence type="ECO:0000313" key="2">
    <source>
        <dbReference type="EMBL" id="VEL27525.1"/>
    </source>
</evidence>
<accession>A0A3S5ASU5</accession>
<sequence length="99" mass="11004">MCAKPTTEKDEIDSIPNINLGPVDDADTDRDVFSRETGLNHVYQGDVVPVNIFACFSAHTYSCSKLLQAPAHPQRRQAYLHNGSSPLESRFLFDTFSTS</sequence>
<reference evidence="2" key="1">
    <citation type="submission" date="2018-11" db="EMBL/GenBank/DDBJ databases">
        <authorList>
            <consortium name="Pathogen Informatics"/>
        </authorList>
    </citation>
    <scope>NUCLEOTIDE SEQUENCE</scope>
</reference>